<comment type="caution">
    <text evidence="3">The sequence shown here is derived from an EMBL/GenBank/DDBJ whole genome shotgun (WGS) entry which is preliminary data.</text>
</comment>
<evidence type="ECO:0000256" key="1">
    <source>
        <dbReference type="SAM" id="MobiDB-lite"/>
    </source>
</evidence>
<feature type="transmembrane region" description="Helical" evidence="2">
    <location>
        <begin position="165"/>
        <end position="187"/>
    </location>
</feature>
<evidence type="ECO:0000256" key="2">
    <source>
        <dbReference type="SAM" id="Phobius"/>
    </source>
</evidence>
<protein>
    <recommendedName>
        <fullName evidence="5">34 kDa antigenic protein</fullName>
    </recommendedName>
</protein>
<sequence>MVAYWPVGPTSTFGEKNMTYSGGGYGQQPGQGGYGQPDYSQQGYGQQGYGQPAQQPQQGYGQQGYGQPAQQPQQQGYGQQPQGYGQQGYGQQPDYSQQGYGQQGYGQQYGGYPQQPAAPSKPLDLALIASIATAALGVITFLLGFLEFTSLGGQYSSKTIDFNGFSTPGATGLGLALAAGVAGGLSLISKGNTGRTPAAALASAAFLILLFGAFAWNDELYGDLSYGFWIALVFALLTAAAAVVLVLIDAGIVKNPAAVAAAAAASASADASATAAPSADAAQASAAEQPAVSSPSLPAAPSAQAPSAQAPSAQSQWPSYGGYQAPAPSGYQAPGAPSTPSAPAAPAAPATTGFQAPGASAAPSNPGASASPDEVTTAFGQSASSSATQAFGSPATPQHGSHSTEGENKQGQ</sequence>
<evidence type="ECO:0000313" key="4">
    <source>
        <dbReference type="Proteomes" id="UP000070409"/>
    </source>
</evidence>
<feature type="transmembrane region" description="Helical" evidence="2">
    <location>
        <begin position="199"/>
        <end position="216"/>
    </location>
</feature>
<gene>
    <name evidence="3" type="ORF">AXK61_11215</name>
</gene>
<feature type="region of interest" description="Disordered" evidence="1">
    <location>
        <begin position="1"/>
        <end position="116"/>
    </location>
</feature>
<organism evidence="3 4">
    <name type="scientific">Tsukamurella pseudospumae</name>
    <dbReference type="NCBI Taxonomy" id="239498"/>
    <lineage>
        <taxon>Bacteria</taxon>
        <taxon>Bacillati</taxon>
        <taxon>Actinomycetota</taxon>
        <taxon>Actinomycetes</taxon>
        <taxon>Mycobacteriales</taxon>
        <taxon>Tsukamurellaceae</taxon>
        <taxon>Tsukamurella</taxon>
    </lineage>
</organism>
<keyword evidence="2" id="KW-1133">Transmembrane helix</keyword>
<feature type="compositionally biased region" description="Polar residues" evidence="1">
    <location>
        <begin position="9"/>
        <end position="20"/>
    </location>
</feature>
<keyword evidence="2" id="KW-0812">Transmembrane</keyword>
<keyword evidence="4" id="KW-1185">Reference proteome</keyword>
<dbReference type="InterPro" id="IPR035166">
    <property type="entry name" value="DUF5336"/>
</dbReference>
<proteinExistence type="predicted"/>
<reference evidence="3 4" key="1">
    <citation type="submission" date="2016-02" db="EMBL/GenBank/DDBJ databases">
        <authorList>
            <person name="Teng J.L."/>
            <person name="Tang Y."/>
            <person name="Huang Y."/>
            <person name="Guo F."/>
            <person name="Wei W."/>
            <person name="Chen J.H."/>
            <person name="Wong S.Y."/>
            <person name="Lau S.K."/>
            <person name="Woo P.C."/>
        </authorList>
    </citation>
    <scope>NUCLEOTIDE SEQUENCE [LARGE SCALE GENOMIC DNA]</scope>
    <source>
        <strain evidence="3 4">JCM 13375</strain>
    </source>
</reference>
<dbReference type="EMBL" id="LSRE01000050">
    <property type="protein sequence ID" value="KXO89174.1"/>
    <property type="molecule type" value="Genomic_DNA"/>
</dbReference>
<name>A0A137YT48_9ACTN</name>
<feature type="transmembrane region" description="Helical" evidence="2">
    <location>
        <begin position="125"/>
        <end position="145"/>
    </location>
</feature>
<evidence type="ECO:0008006" key="5">
    <source>
        <dbReference type="Google" id="ProtNLM"/>
    </source>
</evidence>
<feature type="compositionally biased region" description="Low complexity" evidence="1">
    <location>
        <begin position="281"/>
        <end position="319"/>
    </location>
</feature>
<feature type="compositionally biased region" description="Basic and acidic residues" evidence="1">
    <location>
        <begin position="402"/>
        <end position="412"/>
    </location>
</feature>
<keyword evidence="2" id="KW-0472">Membrane</keyword>
<dbReference type="Pfam" id="PF17270">
    <property type="entry name" value="DUF5336"/>
    <property type="match status" value="1"/>
</dbReference>
<feature type="compositionally biased region" description="Polar residues" evidence="1">
    <location>
        <begin position="378"/>
        <end position="401"/>
    </location>
</feature>
<feature type="compositionally biased region" description="Low complexity" evidence="1">
    <location>
        <begin position="36"/>
        <end position="100"/>
    </location>
</feature>
<feature type="region of interest" description="Disordered" evidence="1">
    <location>
        <begin position="281"/>
        <end position="412"/>
    </location>
</feature>
<accession>A0A137YT48</accession>
<feature type="compositionally biased region" description="Low complexity" evidence="1">
    <location>
        <begin position="332"/>
        <end position="372"/>
    </location>
</feature>
<evidence type="ECO:0000313" key="3">
    <source>
        <dbReference type="EMBL" id="KXO89174.1"/>
    </source>
</evidence>
<dbReference type="Proteomes" id="UP000070409">
    <property type="component" value="Unassembled WGS sequence"/>
</dbReference>
<feature type="compositionally biased region" description="Gly residues" evidence="1">
    <location>
        <begin position="21"/>
        <end position="35"/>
    </location>
</feature>
<feature type="transmembrane region" description="Helical" evidence="2">
    <location>
        <begin position="228"/>
        <end position="248"/>
    </location>
</feature>